<dbReference type="EMBL" id="LCAL01000029">
    <property type="protein sequence ID" value="KKR89647.1"/>
    <property type="molecule type" value="Genomic_DNA"/>
</dbReference>
<evidence type="ECO:0000313" key="2">
    <source>
        <dbReference type="EMBL" id="KKR89647.1"/>
    </source>
</evidence>
<organism evidence="2 3">
    <name type="scientific">Candidatus Woesebacteria bacterium GW2011_GWD1_41_12</name>
    <dbReference type="NCBI Taxonomy" id="1618593"/>
    <lineage>
        <taxon>Bacteria</taxon>
        <taxon>Candidatus Woeseibacteriota</taxon>
    </lineage>
</organism>
<dbReference type="Proteomes" id="UP000034275">
    <property type="component" value="Unassembled WGS sequence"/>
</dbReference>
<dbReference type="AlphaFoldDB" id="A0A0G0XPH4"/>
<sequence length="104" mass="10888">MGTGVLSKVNDSGVSTFSKIISMAIGVLTLVGIIWFLFTLISGAIAIIGSGGDKQALESARKKITTGLIGLVIILAATFILDLVGTIFGIDFLDLNLLFVEIMN</sequence>
<comment type="caution">
    <text evidence="2">The sequence shown here is derived from an EMBL/GenBank/DDBJ whole genome shotgun (WGS) entry which is preliminary data.</text>
</comment>
<gene>
    <name evidence="2" type="ORF">UU39_C0029G0010</name>
</gene>
<feature type="transmembrane region" description="Helical" evidence="1">
    <location>
        <begin position="68"/>
        <end position="90"/>
    </location>
</feature>
<keyword evidence="1" id="KW-1133">Transmembrane helix</keyword>
<name>A0A0G0XPH4_9BACT</name>
<reference evidence="2 3" key="1">
    <citation type="journal article" date="2015" name="Nature">
        <title>rRNA introns, odd ribosomes, and small enigmatic genomes across a large radiation of phyla.</title>
        <authorList>
            <person name="Brown C.T."/>
            <person name="Hug L.A."/>
            <person name="Thomas B.C."/>
            <person name="Sharon I."/>
            <person name="Castelle C.J."/>
            <person name="Singh A."/>
            <person name="Wilkins M.J."/>
            <person name="Williams K.H."/>
            <person name="Banfield J.F."/>
        </authorList>
    </citation>
    <scope>NUCLEOTIDE SEQUENCE [LARGE SCALE GENOMIC DNA]</scope>
</reference>
<keyword evidence="1" id="KW-0812">Transmembrane</keyword>
<protein>
    <submittedName>
        <fullName evidence="2">Uncharacterized protein</fullName>
    </submittedName>
</protein>
<evidence type="ECO:0000313" key="3">
    <source>
        <dbReference type="Proteomes" id="UP000034275"/>
    </source>
</evidence>
<proteinExistence type="predicted"/>
<evidence type="ECO:0000256" key="1">
    <source>
        <dbReference type="SAM" id="Phobius"/>
    </source>
</evidence>
<keyword evidence="1" id="KW-0472">Membrane</keyword>
<feature type="transmembrane region" description="Helical" evidence="1">
    <location>
        <begin position="20"/>
        <end position="48"/>
    </location>
</feature>
<accession>A0A0G0XPH4</accession>